<reference evidence="7 8" key="1">
    <citation type="submission" date="2017-08" db="EMBL/GenBank/DDBJ databases">
        <title>Virgibacillus indicus sp. nov. and Virgibacillus profoundi sp. nov, two moderately halophilic bacteria isolated from marine sediment by using the Microfluidic Streak Plate.</title>
        <authorList>
            <person name="Xu B."/>
            <person name="Hu B."/>
            <person name="Wang J."/>
            <person name="Zhu Y."/>
            <person name="Huang L."/>
            <person name="Du W."/>
            <person name="Huang Y."/>
        </authorList>
    </citation>
    <scope>NUCLEOTIDE SEQUENCE [LARGE SCALE GENOMIC DNA]</scope>
    <source>
        <strain evidence="7 8">IO3-P3-H5</strain>
    </source>
</reference>
<evidence type="ECO:0000256" key="3">
    <source>
        <dbReference type="ARBA" id="ARBA00022692"/>
    </source>
</evidence>
<evidence type="ECO:0000256" key="5">
    <source>
        <dbReference type="ARBA" id="ARBA00023136"/>
    </source>
</evidence>
<evidence type="ECO:0000256" key="2">
    <source>
        <dbReference type="ARBA" id="ARBA00022475"/>
    </source>
</evidence>
<evidence type="ECO:0000256" key="4">
    <source>
        <dbReference type="ARBA" id="ARBA00022989"/>
    </source>
</evidence>
<feature type="transmembrane region" description="Helical" evidence="6">
    <location>
        <begin position="78"/>
        <end position="97"/>
    </location>
</feature>
<evidence type="ECO:0000256" key="1">
    <source>
        <dbReference type="ARBA" id="ARBA00004141"/>
    </source>
</evidence>
<dbReference type="PANTHER" id="PTHR34857">
    <property type="entry name" value="SLL0384 PROTEIN"/>
    <property type="match status" value="1"/>
</dbReference>
<dbReference type="EMBL" id="NPOA01000013">
    <property type="protein sequence ID" value="PAV28410.1"/>
    <property type="molecule type" value="Genomic_DNA"/>
</dbReference>
<sequence length="268" mass="30597">MNRRFITIRKKRLFKEVHAVNKIQQFIVNLYPTTKFLIVLFLALSAFITPGYIWSYLVLPICMFLAYLAGCFKEFSNLAIKALLLIVLFIFLLQAFFYPGQEILWQWGIFSVKQEGIQFALSLTSKIVAVASSLLLFFRITKVKDLVSSLEKLGLSPKVTFIFLSTLQIIPEMQKSTHVIMDAQKTRGVETEGKLMTRVKAFVPILSPLVLGSIASTEERVLTLESRAFSAKGNKTSLYQVNKTKHDLKVRILLLILFILLIVWRVLS</sequence>
<comment type="subcellular location">
    <subcellularLocation>
        <location evidence="1">Membrane</location>
        <topology evidence="1">Multi-pass membrane protein</topology>
    </subcellularLocation>
</comment>
<dbReference type="OrthoDB" id="166227at2"/>
<dbReference type="PANTHER" id="PTHR34857:SF2">
    <property type="entry name" value="SLL0384 PROTEIN"/>
    <property type="match status" value="1"/>
</dbReference>
<gene>
    <name evidence="7" type="ORF">CIL05_17405</name>
</gene>
<keyword evidence="5 6" id="KW-0472">Membrane</keyword>
<comment type="caution">
    <text evidence="7">The sequence shown here is derived from an EMBL/GenBank/DDBJ whole genome shotgun (WGS) entry which is preliminary data.</text>
</comment>
<keyword evidence="3 6" id="KW-0812">Transmembrane</keyword>
<feature type="transmembrane region" description="Helical" evidence="6">
    <location>
        <begin position="250"/>
        <end position="267"/>
    </location>
</feature>
<keyword evidence="4 6" id="KW-1133">Transmembrane helix</keyword>
<proteinExistence type="predicted"/>
<dbReference type="Pfam" id="PF02361">
    <property type="entry name" value="CbiQ"/>
    <property type="match status" value="1"/>
</dbReference>
<dbReference type="CDD" id="cd16914">
    <property type="entry name" value="EcfT"/>
    <property type="match status" value="1"/>
</dbReference>
<dbReference type="Proteomes" id="UP000218887">
    <property type="component" value="Unassembled WGS sequence"/>
</dbReference>
<feature type="transmembrane region" description="Helical" evidence="6">
    <location>
        <begin position="117"/>
        <end position="138"/>
    </location>
</feature>
<accession>A0A2A2IBB0</accession>
<dbReference type="AlphaFoldDB" id="A0A2A2IBB0"/>
<protein>
    <submittedName>
        <fullName evidence="7">Cobalt transporter</fullName>
    </submittedName>
</protein>
<evidence type="ECO:0000313" key="8">
    <source>
        <dbReference type="Proteomes" id="UP000218887"/>
    </source>
</evidence>
<feature type="transmembrane region" description="Helical" evidence="6">
    <location>
        <begin position="53"/>
        <end position="71"/>
    </location>
</feature>
<evidence type="ECO:0000256" key="6">
    <source>
        <dbReference type="SAM" id="Phobius"/>
    </source>
</evidence>
<feature type="transmembrane region" description="Helical" evidence="6">
    <location>
        <begin position="26"/>
        <end position="47"/>
    </location>
</feature>
<dbReference type="InterPro" id="IPR051611">
    <property type="entry name" value="ECF_transporter_component"/>
</dbReference>
<dbReference type="InterPro" id="IPR003339">
    <property type="entry name" value="ABC/ECF_trnsptr_transmembrane"/>
</dbReference>
<name>A0A2A2IBB0_9BACI</name>
<keyword evidence="2" id="KW-1003">Cell membrane</keyword>
<organism evidence="7 8">
    <name type="scientific">Virgibacillus profundi</name>
    <dbReference type="NCBI Taxonomy" id="2024555"/>
    <lineage>
        <taxon>Bacteria</taxon>
        <taxon>Bacillati</taxon>
        <taxon>Bacillota</taxon>
        <taxon>Bacilli</taxon>
        <taxon>Bacillales</taxon>
        <taxon>Bacillaceae</taxon>
        <taxon>Virgibacillus</taxon>
    </lineage>
</organism>
<evidence type="ECO:0000313" key="7">
    <source>
        <dbReference type="EMBL" id="PAV28410.1"/>
    </source>
</evidence>
<dbReference type="GO" id="GO:0005886">
    <property type="term" value="C:plasma membrane"/>
    <property type="evidence" value="ECO:0007669"/>
    <property type="project" value="UniProtKB-ARBA"/>
</dbReference>
<keyword evidence="8" id="KW-1185">Reference proteome</keyword>